<accession>A0A074ZKN9</accession>
<evidence type="ECO:0000313" key="2">
    <source>
        <dbReference type="Proteomes" id="UP000054324"/>
    </source>
</evidence>
<dbReference type="CTD" id="20319359"/>
<organism evidence="1 2">
    <name type="scientific">Opisthorchis viverrini</name>
    <name type="common">Southeast Asian liver fluke</name>
    <dbReference type="NCBI Taxonomy" id="6198"/>
    <lineage>
        <taxon>Eukaryota</taxon>
        <taxon>Metazoa</taxon>
        <taxon>Spiralia</taxon>
        <taxon>Lophotrochozoa</taxon>
        <taxon>Platyhelminthes</taxon>
        <taxon>Trematoda</taxon>
        <taxon>Digenea</taxon>
        <taxon>Opisthorchiida</taxon>
        <taxon>Opisthorchiata</taxon>
        <taxon>Opisthorchiidae</taxon>
        <taxon>Opisthorchis</taxon>
    </lineage>
</organism>
<reference evidence="1 2" key="1">
    <citation type="submission" date="2013-11" db="EMBL/GenBank/DDBJ databases">
        <title>Opisthorchis viverrini - life in the bile duct.</title>
        <authorList>
            <person name="Young N.D."/>
            <person name="Nagarajan N."/>
            <person name="Lin S.J."/>
            <person name="Korhonen P.K."/>
            <person name="Jex A.R."/>
            <person name="Hall R.S."/>
            <person name="Safavi-Hemami H."/>
            <person name="Kaewkong W."/>
            <person name="Bertrand D."/>
            <person name="Gao S."/>
            <person name="Seet Q."/>
            <person name="Wongkham S."/>
            <person name="Teh B.T."/>
            <person name="Wongkham C."/>
            <person name="Intapan P.M."/>
            <person name="Maleewong W."/>
            <person name="Yang X."/>
            <person name="Hu M."/>
            <person name="Wang Z."/>
            <person name="Hofmann A."/>
            <person name="Sternberg P.W."/>
            <person name="Tan P."/>
            <person name="Wang J."/>
            <person name="Gasser R.B."/>
        </authorList>
    </citation>
    <scope>NUCLEOTIDE SEQUENCE [LARGE SCALE GENOMIC DNA]</scope>
</reference>
<dbReference type="KEGG" id="ovi:T265_05177"/>
<dbReference type="RefSeq" id="XP_009168373.1">
    <property type="nucleotide sequence ID" value="XM_009170109.1"/>
</dbReference>
<evidence type="ECO:0000313" key="1">
    <source>
        <dbReference type="EMBL" id="KER27898.1"/>
    </source>
</evidence>
<dbReference type="AlphaFoldDB" id="A0A074ZKN9"/>
<proteinExistence type="predicted"/>
<dbReference type="EMBL" id="KL596712">
    <property type="protein sequence ID" value="KER27898.1"/>
    <property type="molecule type" value="Genomic_DNA"/>
</dbReference>
<name>A0A074ZKN9_OPIVI</name>
<gene>
    <name evidence="1" type="ORF">T265_05177</name>
</gene>
<sequence>MTCHPKEAQGLGYGQVGQAETGEAGIQRSGSNHRLSGGSGTVLEDDSVIGSPVFDCGTVPSDSIDKLDEGWACPICSETAAGEARKDDNLCVSHVKAGLSSPGRRRPRSPSCSTSVRTALSNMVSSQSGMHLIVVKSIASQPSTTTFSCNSSG</sequence>
<protein>
    <submittedName>
        <fullName evidence="1">Uncharacterized protein</fullName>
    </submittedName>
</protein>
<dbReference type="Proteomes" id="UP000054324">
    <property type="component" value="Unassembled WGS sequence"/>
</dbReference>
<dbReference type="GeneID" id="20319359"/>
<keyword evidence="2" id="KW-1185">Reference proteome</keyword>